<evidence type="ECO:0000313" key="3">
    <source>
        <dbReference type="Proteomes" id="UP001053296"/>
    </source>
</evidence>
<evidence type="ECO:0008006" key="4">
    <source>
        <dbReference type="Google" id="ProtNLM"/>
    </source>
</evidence>
<name>A0ABN6EP08_9BACT</name>
<evidence type="ECO:0000256" key="1">
    <source>
        <dbReference type="SAM" id="MobiDB-lite"/>
    </source>
</evidence>
<organism evidence="2 3">
    <name type="scientific">Pseudodesulfovibrio sediminis</name>
    <dbReference type="NCBI Taxonomy" id="2810563"/>
    <lineage>
        <taxon>Bacteria</taxon>
        <taxon>Pseudomonadati</taxon>
        <taxon>Thermodesulfobacteriota</taxon>
        <taxon>Desulfovibrionia</taxon>
        <taxon>Desulfovibrionales</taxon>
        <taxon>Desulfovibrionaceae</taxon>
    </lineage>
</organism>
<sequence length="152" mass="16938">MTNNEEKKGPGRPTKMTEMTLKKLEEAFALGSTDVEACLYAEISHTTLSNYCNAHPEFLERKQTLKLNPVLKARKVVMDDLEKGDSSTAKWVLDKHEGKAKQKHEVSGNVGGDTTERAGLTPEMKAMLADIYSNSGGSSDEKWEKYKDELTK</sequence>
<proteinExistence type="predicted"/>
<reference evidence="2" key="1">
    <citation type="journal article" date="2022" name="Arch. Microbiol.">
        <title>Pseudodesulfovibrio sediminis sp. nov., a mesophilic and neutrophilic sulfate-reducing bacterium isolated from sediment of a brackish lake.</title>
        <authorList>
            <person name="Takahashi A."/>
            <person name="Kojima H."/>
            <person name="Watanabe M."/>
            <person name="Fukui M."/>
        </authorList>
    </citation>
    <scope>NUCLEOTIDE SEQUENCE</scope>
    <source>
        <strain evidence="2">SF6</strain>
    </source>
</reference>
<dbReference type="EMBL" id="AP024485">
    <property type="protein sequence ID" value="BCS86838.1"/>
    <property type="molecule type" value="Genomic_DNA"/>
</dbReference>
<feature type="region of interest" description="Disordered" evidence="1">
    <location>
        <begin position="95"/>
        <end position="152"/>
    </location>
</feature>
<gene>
    <name evidence="2" type="ORF">PSDVSF_00800</name>
</gene>
<accession>A0ABN6EP08</accession>
<protein>
    <recommendedName>
        <fullName evidence="4">Terminase small subunit</fullName>
    </recommendedName>
</protein>
<feature type="compositionally biased region" description="Basic and acidic residues" evidence="1">
    <location>
        <begin position="139"/>
        <end position="152"/>
    </location>
</feature>
<keyword evidence="3" id="KW-1185">Reference proteome</keyword>
<dbReference type="RefSeq" id="WP_229592471.1">
    <property type="nucleotide sequence ID" value="NZ_AP024485.1"/>
</dbReference>
<feature type="compositionally biased region" description="Basic and acidic residues" evidence="1">
    <location>
        <begin position="95"/>
        <end position="106"/>
    </location>
</feature>
<evidence type="ECO:0000313" key="2">
    <source>
        <dbReference type="EMBL" id="BCS86838.1"/>
    </source>
</evidence>
<dbReference type="Proteomes" id="UP001053296">
    <property type="component" value="Chromosome"/>
</dbReference>